<keyword evidence="6" id="KW-0863">Zinc-finger</keyword>
<dbReference type="InterPro" id="IPR022755">
    <property type="entry name" value="Znf_C2H2_jaz"/>
</dbReference>
<accession>A0A976ME72</accession>
<dbReference type="GO" id="GO:0008270">
    <property type="term" value="F:zinc ion binding"/>
    <property type="evidence" value="ECO:0007669"/>
    <property type="project" value="UniProtKB-KW"/>
</dbReference>
<keyword evidence="7" id="KW-0862">Zinc</keyword>
<comment type="subcellular location">
    <subcellularLocation>
        <location evidence="2">Cytoplasm</location>
    </subcellularLocation>
    <subcellularLocation>
        <location evidence="1">Nucleus</location>
    </subcellularLocation>
</comment>
<keyword evidence="3" id="KW-0963">Cytoplasm</keyword>
<keyword evidence="5" id="KW-0479">Metal-binding</keyword>
<reference evidence="11" key="1">
    <citation type="submission" date="2022-07" db="EMBL/GenBank/DDBJ databases">
        <title>Evaluation of T. orientalis genome assembly methods using nanopore sequencing and analysis of variation between genomes.</title>
        <authorList>
            <person name="Yam J."/>
            <person name="Micallef M.L."/>
            <person name="Liu M."/>
            <person name="Djordjevic S.P."/>
            <person name="Bogema D.R."/>
            <person name="Jenkins C."/>
        </authorList>
    </citation>
    <scope>NUCLEOTIDE SEQUENCE</scope>
    <source>
        <strain evidence="11">Goon Nure</strain>
    </source>
</reference>
<evidence type="ECO:0000256" key="4">
    <source>
        <dbReference type="ARBA" id="ARBA00022517"/>
    </source>
</evidence>
<evidence type="ECO:0000313" key="11">
    <source>
        <dbReference type="EMBL" id="UKK02700.1"/>
    </source>
</evidence>
<dbReference type="InterPro" id="IPR003604">
    <property type="entry name" value="Matrin/U1-like-C_Znf_C2H2"/>
</dbReference>
<protein>
    <recommendedName>
        <fullName evidence="10">Matrin-type domain-containing protein</fullName>
    </recommendedName>
</protein>
<evidence type="ECO:0000256" key="9">
    <source>
        <dbReference type="ARBA" id="ARBA00038064"/>
    </source>
</evidence>
<evidence type="ECO:0000256" key="1">
    <source>
        <dbReference type="ARBA" id="ARBA00004123"/>
    </source>
</evidence>
<sequence length="102" mass="12153">MSKRCKKRHKGMGHNRSLKRGIRDLKHRAKDLDQIYDSLFKLKKSESSQSVSNFDTDDTKNLYCQFCDRYFMDENSLLAHSNEKAHKRRVKELNNYVPYDGH</sequence>
<proteinExistence type="inferred from homology"/>
<evidence type="ECO:0000256" key="7">
    <source>
        <dbReference type="ARBA" id="ARBA00022833"/>
    </source>
</evidence>
<gene>
    <name evidence="11" type="ORF">MACK_002796</name>
</gene>
<dbReference type="GO" id="GO:0003676">
    <property type="term" value="F:nucleic acid binding"/>
    <property type="evidence" value="ECO:0007669"/>
    <property type="project" value="InterPro"/>
</dbReference>
<evidence type="ECO:0000256" key="2">
    <source>
        <dbReference type="ARBA" id="ARBA00004496"/>
    </source>
</evidence>
<dbReference type="InterPro" id="IPR051879">
    <property type="entry name" value="C2H2-ZF_Maturation_Protein"/>
</dbReference>
<dbReference type="InterPro" id="IPR013087">
    <property type="entry name" value="Znf_C2H2_type"/>
</dbReference>
<dbReference type="PANTHER" id="PTHR46095:SF1">
    <property type="entry name" value="ZINC FINGER PROTEIN 593"/>
    <property type="match status" value="1"/>
</dbReference>
<comment type="similarity">
    <text evidence="9">Belongs to the ZNF593/BUD20 C2H2-type zinc-finger protein family.</text>
</comment>
<dbReference type="GO" id="GO:0005737">
    <property type="term" value="C:cytoplasm"/>
    <property type="evidence" value="ECO:0007669"/>
    <property type="project" value="UniProtKB-SubCell"/>
</dbReference>
<feature type="domain" description="Matrin-type" evidence="10">
    <location>
        <begin position="62"/>
        <end position="92"/>
    </location>
</feature>
<evidence type="ECO:0000313" key="12">
    <source>
        <dbReference type="Proteomes" id="UP000244811"/>
    </source>
</evidence>
<dbReference type="EMBL" id="CP056072">
    <property type="protein sequence ID" value="UKK02700.1"/>
    <property type="molecule type" value="Genomic_DNA"/>
</dbReference>
<dbReference type="GO" id="GO:0042254">
    <property type="term" value="P:ribosome biogenesis"/>
    <property type="evidence" value="ECO:0007669"/>
    <property type="project" value="UniProtKB-KW"/>
</dbReference>
<dbReference type="SUPFAM" id="SSF57667">
    <property type="entry name" value="beta-beta-alpha zinc fingers"/>
    <property type="match status" value="1"/>
</dbReference>
<dbReference type="PROSITE" id="PS00028">
    <property type="entry name" value="ZINC_FINGER_C2H2_1"/>
    <property type="match status" value="1"/>
</dbReference>
<dbReference type="GO" id="GO:0005634">
    <property type="term" value="C:nucleus"/>
    <property type="evidence" value="ECO:0007669"/>
    <property type="project" value="UniProtKB-SubCell"/>
</dbReference>
<dbReference type="Gene3D" id="3.30.160.60">
    <property type="entry name" value="Classic Zinc Finger"/>
    <property type="match status" value="1"/>
</dbReference>
<keyword evidence="8" id="KW-0539">Nucleus</keyword>
<evidence type="ECO:0000256" key="6">
    <source>
        <dbReference type="ARBA" id="ARBA00022771"/>
    </source>
</evidence>
<organism evidence="11 12">
    <name type="scientific">Theileria orientalis</name>
    <dbReference type="NCBI Taxonomy" id="68886"/>
    <lineage>
        <taxon>Eukaryota</taxon>
        <taxon>Sar</taxon>
        <taxon>Alveolata</taxon>
        <taxon>Apicomplexa</taxon>
        <taxon>Aconoidasida</taxon>
        <taxon>Piroplasmida</taxon>
        <taxon>Theileriidae</taxon>
        <taxon>Theileria</taxon>
    </lineage>
</organism>
<dbReference type="InterPro" id="IPR000690">
    <property type="entry name" value="Matrin/U1-C_Znf_C2H2"/>
</dbReference>
<dbReference type="PROSITE" id="PS50171">
    <property type="entry name" value="ZF_MATRIN"/>
    <property type="match status" value="1"/>
</dbReference>
<dbReference type="SMART" id="SM00451">
    <property type="entry name" value="ZnF_U1"/>
    <property type="match status" value="1"/>
</dbReference>
<evidence type="ECO:0000256" key="3">
    <source>
        <dbReference type="ARBA" id="ARBA00022490"/>
    </source>
</evidence>
<evidence type="ECO:0000256" key="5">
    <source>
        <dbReference type="ARBA" id="ARBA00022723"/>
    </source>
</evidence>
<keyword evidence="4" id="KW-0690">Ribosome biogenesis</keyword>
<dbReference type="Proteomes" id="UP000244811">
    <property type="component" value="Chromosome 4"/>
</dbReference>
<dbReference type="AlphaFoldDB" id="A0A976ME72"/>
<name>A0A976ME72_THEOR</name>
<dbReference type="InterPro" id="IPR036236">
    <property type="entry name" value="Znf_C2H2_sf"/>
</dbReference>
<dbReference type="PANTHER" id="PTHR46095">
    <property type="entry name" value="ZINC FINGER PROTEIN 593"/>
    <property type="match status" value="1"/>
</dbReference>
<evidence type="ECO:0000259" key="10">
    <source>
        <dbReference type="PROSITE" id="PS50171"/>
    </source>
</evidence>
<dbReference type="Pfam" id="PF12171">
    <property type="entry name" value="zf-C2H2_jaz"/>
    <property type="match status" value="1"/>
</dbReference>
<evidence type="ECO:0000256" key="8">
    <source>
        <dbReference type="ARBA" id="ARBA00023242"/>
    </source>
</evidence>